<evidence type="ECO:0000313" key="2">
    <source>
        <dbReference type="EMBL" id="PQM44104.1"/>
    </source>
</evidence>
<feature type="region of interest" description="Disordered" evidence="1">
    <location>
        <begin position="53"/>
        <end position="77"/>
    </location>
</feature>
<organism evidence="2 3">
    <name type="scientific">Mycobacterium talmoniae</name>
    <dbReference type="NCBI Taxonomy" id="1858794"/>
    <lineage>
        <taxon>Bacteria</taxon>
        <taxon>Bacillati</taxon>
        <taxon>Actinomycetota</taxon>
        <taxon>Actinomycetes</taxon>
        <taxon>Mycobacteriales</taxon>
        <taxon>Mycobacteriaceae</taxon>
        <taxon>Mycobacterium</taxon>
    </lineage>
</organism>
<dbReference type="AlphaFoldDB" id="A0A2S8BBS3"/>
<protein>
    <submittedName>
        <fullName evidence="2">Uncharacterized protein</fullName>
    </submittedName>
</protein>
<comment type="caution">
    <text evidence="2">The sequence shown here is derived from an EMBL/GenBank/DDBJ whole genome shotgun (WGS) entry which is preliminary data.</text>
</comment>
<evidence type="ECO:0000256" key="1">
    <source>
        <dbReference type="SAM" id="MobiDB-lite"/>
    </source>
</evidence>
<name>A0A2S8BBS3_9MYCO</name>
<gene>
    <name evidence="2" type="ORF">C1Y40_05736</name>
</gene>
<dbReference type="EMBL" id="PPEA01000978">
    <property type="protein sequence ID" value="PQM44104.1"/>
    <property type="molecule type" value="Genomic_DNA"/>
</dbReference>
<feature type="region of interest" description="Disordered" evidence="1">
    <location>
        <begin position="1"/>
        <end position="29"/>
    </location>
</feature>
<feature type="compositionally biased region" description="Polar residues" evidence="1">
    <location>
        <begin position="13"/>
        <end position="23"/>
    </location>
</feature>
<dbReference type="Proteomes" id="UP000238296">
    <property type="component" value="Unassembled WGS sequence"/>
</dbReference>
<sequence length="77" mass="7304">MRAVALAIRDTHSTGAPSSSPKVTSDAHGSPCAVRVASVAALVEAAMVRASSAADGRVSLTTGANGGGTDGASPGSP</sequence>
<proteinExistence type="predicted"/>
<evidence type="ECO:0000313" key="3">
    <source>
        <dbReference type="Proteomes" id="UP000238296"/>
    </source>
</evidence>
<accession>A0A2S8BBS3</accession>
<reference evidence="2 3" key="1">
    <citation type="journal article" date="2017" name="Int. J. Syst. Evol. Microbiol.">
        <title>Mycobacterium talmoniae sp. nov., a slowly growing mycobacterium isolated from human respiratory samples.</title>
        <authorList>
            <person name="Davidson R.M."/>
            <person name="DeGroote M.A."/>
            <person name="Marola J.L."/>
            <person name="Buss S."/>
            <person name="Jones V."/>
            <person name="McNeil M.R."/>
            <person name="Freifeld A.G."/>
            <person name="Elaine Epperson L."/>
            <person name="Hasan N.A."/>
            <person name="Jackson M."/>
            <person name="Iwen P.C."/>
            <person name="Salfinger M."/>
            <person name="Strong M."/>
        </authorList>
    </citation>
    <scope>NUCLEOTIDE SEQUENCE [LARGE SCALE GENOMIC DNA]</scope>
    <source>
        <strain evidence="2 3">ATCC BAA-2683</strain>
    </source>
</reference>